<dbReference type="NCBIfam" id="TIGR04057">
    <property type="entry name" value="SusC_RagA_signa"/>
    <property type="match status" value="1"/>
</dbReference>
<evidence type="ECO:0000256" key="7">
    <source>
        <dbReference type="ARBA" id="ARBA00023237"/>
    </source>
</evidence>
<dbReference type="InterPro" id="IPR008969">
    <property type="entry name" value="CarboxyPept-like_regulatory"/>
</dbReference>
<evidence type="ECO:0000259" key="12">
    <source>
        <dbReference type="Pfam" id="PF07715"/>
    </source>
</evidence>
<proteinExistence type="inferred from homology"/>
<dbReference type="EMBL" id="MSCM01000002">
    <property type="protein sequence ID" value="PQJ77582.1"/>
    <property type="molecule type" value="Genomic_DNA"/>
</dbReference>
<evidence type="ECO:0000256" key="3">
    <source>
        <dbReference type="ARBA" id="ARBA00022452"/>
    </source>
</evidence>
<dbReference type="SUPFAM" id="SSF49464">
    <property type="entry name" value="Carboxypeptidase regulatory domain-like"/>
    <property type="match status" value="1"/>
</dbReference>
<keyword evidence="5 9" id="KW-0798">TonB box</keyword>
<evidence type="ECO:0000256" key="8">
    <source>
        <dbReference type="PROSITE-ProRule" id="PRU01360"/>
    </source>
</evidence>
<keyword evidence="3 8" id="KW-1134">Transmembrane beta strand</keyword>
<dbReference type="Gene3D" id="2.60.40.1120">
    <property type="entry name" value="Carboxypeptidase-like, regulatory domain"/>
    <property type="match status" value="1"/>
</dbReference>
<dbReference type="InterPro" id="IPR036942">
    <property type="entry name" value="Beta-barrel_TonB_sf"/>
</dbReference>
<dbReference type="Proteomes" id="UP000239068">
    <property type="component" value="Unassembled WGS sequence"/>
</dbReference>
<dbReference type="Gene3D" id="2.40.170.20">
    <property type="entry name" value="TonB-dependent receptor, beta-barrel domain"/>
    <property type="match status" value="1"/>
</dbReference>
<evidence type="ECO:0000313" key="13">
    <source>
        <dbReference type="EMBL" id="PQJ77582.1"/>
    </source>
</evidence>
<dbReference type="InterPro" id="IPR039426">
    <property type="entry name" value="TonB-dep_rcpt-like"/>
</dbReference>
<accession>A0A2S7WJW3</accession>
<dbReference type="Pfam" id="PF07715">
    <property type="entry name" value="Plug"/>
    <property type="match status" value="1"/>
</dbReference>
<feature type="domain" description="TonB-dependent receptor plug" evidence="12">
    <location>
        <begin position="128"/>
        <end position="233"/>
    </location>
</feature>
<evidence type="ECO:0000256" key="1">
    <source>
        <dbReference type="ARBA" id="ARBA00004571"/>
    </source>
</evidence>
<evidence type="ECO:0000256" key="9">
    <source>
        <dbReference type="RuleBase" id="RU003357"/>
    </source>
</evidence>
<dbReference type="InterPro" id="IPR023996">
    <property type="entry name" value="TonB-dep_OMP_SusC/RagA"/>
</dbReference>
<dbReference type="NCBIfam" id="TIGR04056">
    <property type="entry name" value="OMP_RagA_SusC"/>
    <property type="match status" value="1"/>
</dbReference>
<dbReference type="InterPro" id="IPR037066">
    <property type="entry name" value="Plug_dom_sf"/>
</dbReference>
<keyword evidence="14" id="KW-1185">Reference proteome</keyword>
<comment type="caution">
    <text evidence="13">The sequence shown here is derived from an EMBL/GenBank/DDBJ whole genome shotgun (WGS) entry which is preliminary data.</text>
</comment>
<dbReference type="InterPro" id="IPR000531">
    <property type="entry name" value="Beta-barrel_TonB"/>
</dbReference>
<dbReference type="InterPro" id="IPR012910">
    <property type="entry name" value="Plug_dom"/>
</dbReference>
<dbReference type="SUPFAM" id="SSF56935">
    <property type="entry name" value="Porins"/>
    <property type="match status" value="1"/>
</dbReference>
<keyword evidence="4 8" id="KW-0812">Transmembrane</keyword>
<dbReference type="AlphaFoldDB" id="A0A2S7WJW3"/>
<name>A0A2S7WJW3_9FLAO</name>
<reference evidence="13 14" key="1">
    <citation type="submission" date="2016-12" db="EMBL/GenBank/DDBJ databases">
        <title>Trade-off between light-utilization and light-protection in marine flavobacteria.</title>
        <authorList>
            <person name="Kumagai Y."/>
            <person name="Yoshizawa S."/>
            <person name="Kogure K."/>
            <person name="Iwasaki W."/>
        </authorList>
    </citation>
    <scope>NUCLEOTIDE SEQUENCE [LARGE SCALE GENOMIC DNA]</scope>
    <source>
        <strain evidence="13 14">ATCC 43844</strain>
    </source>
</reference>
<evidence type="ECO:0000256" key="2">
    <source>
        <dbReference type="ARBA" id="ARBA00022448"/>
    </source>
</evidence>
<evidence type="ECO:0000256" key="6">
    <source>
        <dbReference type="ARBA" id="ARBA00023136"/>
    </source>
</evidence>
<dbReference type="GO" id="GO:0009279">
    <property type="term" value="C:cell outer membrane"/>
    <property type="evidence" value="ECO:0007669"/>
    <property type="project" value="UniProtKB-SubCell"/>
</dbReference>
<evidence type="ECO:0000256" key="5">
    <source>
        <dbReference type="ARBA" id="ARBA00023077"/>
    </source>
</evidence>
<feature type="chain" id="PRO_5015534673" description="SusC/RagA family TonB-linked outer membrane protein" evidence="10">
    <location>
        <begin position="34"/>
        <end position="1041"/>
    </location>
</feature>
<evidence type="ECO:0000256" key="4">
    <source>
        <dbReference type="ARBA" id="ARBA00022692"/>
    </source>
</evidence>
<dbReference type="Gene3D" id="2.170.130.10">
    <property type="entry name" value="TonB-dependent receptor, plug domain"/>
    <property type="match status" value="1"/>
</dbReference>
<dbReference type="Pfam" id="PF13715">
    <property type="entry name" value="CarbopepD_reg_2"/>
    <property type="match status" value="1"/>
</dbReference>
<feature type="signal peptide" evidence="10">
    <location>
        <begin position="1"/>
        <end position="33"/>
    </location>
</feature>
<dbReference type="PROSITE" id="PS52016">
    <property type="entry name" value="TONB_DEPENDENT_REC_3"/>
    <property type="match status" value="1"/>
</dbReference>
<dbReference type="RefSeq" id="WP_170064463.1">
    <property type="nucleotide sequence ID" value="NZ_MSCM01000002.1"/>
</dbReference>
<evidence type="ECO:0008006" key="15">
    <source>
        <dbReference type="Google" id="ProtNLM"/>
    </source>
</evidence>
<gene>
    <name evidence="13" type="ORF">BTO16_11805</name>
</gene>
<keyword evidence="6 8" id="KW-0472">Membrane</keyword>
<feature type="domain" description="TonB-dependent receptor-like beta-barrel" evidence="11">
    <location>
        <begin position="423"/>
        <end position="821"/>
    </location>
</feature>
<keyword evidence="10" id="KW-0732">Signal</keyword>
<organism evidence="13 14">
    <name type="scientific">Polaribacter glomeratus</name>
    <dbReference type="NCBI Taxonomy" id="102"/>
    <lineage>
        <taxon>Bacteria</taxon>
        <taxon>Pseudomonadati</taxon>
        <taxon>Bacteroidota</taxon>
        <taxon>Flavobacteriia</taxon>
        <taxon>Flavobacteriales</taxon>
        <taxon>Flavobacteriaceae</taxon>
    </lineage>
</organism>
<evidence type="ECO:0000313" key="14">
    <source>
        <dbReference type="Proteomes" id="UP000239068"/>
    </source>
</evidence>
<dbReference type="InterPro" id="IPR023997">
    <property type="entry name" value="TonB-dep_OMP_SusC/RagA_CS"/>
</dbReference>
<dbReference type="Pfam" id="PF00593">
    <property type="entry name" value="TonB_dep_Rec_b-barrel"/>
    <property type="match status" value="1"/>
</dbReference>
<evidence type="ECO:0000259" key="11">
    <source>
        <dbReference type="Pfam" id="PF00593"/>
    </source>
</evidence>
<protein>
    <recommendedName>
        <fullName evidence="15">SusC/RagA family TonB-linked outer membrane protein</fullName>
    </recommendedName>
</protein>
<comment type="subcellular location">
    <subcellularLocation>
        <location evidence="1 8">Cell outer membrane</location>
        <topology evidence="1 8">Multi-pass membrane protein</topology>
    </subcellularLocation>
</comment>
<evidence type="ECO:0000256" key="10">
    <source>
        <dbReference type="SAM" id="SignalP"/>
    </source>
</evidence>
<keyword evidence="2 8" id="KW-0813">Transport</keyword>
<keyword evidence="7 8" id="KW-0998">Cell outer membrane</keyword>
<comment type="similarity">
    <text evidence="8 9">Belongs to the TonB-dependent receptor family.</text>
</comment>
<sequence length="1041" mass="116001">MKKLIKTRSNRLTKNSLFLAFLFLMVCSLSTKAQTITVKGVVISNNGVPLPGVSVLQKGTSNGTSTDFDGNYTIKLLINKSKTLVFASLGFEDKEVAAGNKTVVNVTLSESSQQLEEIVVIGYGTANRRDVLGSLASVKSEDLNANVPVDALAGLQGRIAGVQILTNGAPGSSSEILIRGISTLNSGTGPLFVVDGQQVDNIDNINPNDIESIEVLKDGASAAIYGSRSANGVVLVSTKKGKAGLPKINVSVQNSVSYLRNKVPVSNTIQRNKFESLRSTGSTNASGETLDSLGIRTQLVVDVQDLIKQVAQKTQVNVAFSGGSETAKFYWNTGFLDEEGIIVGSNFRRINTNLNLSFDISKKLSAGTRLTATYQYQDGIPEGTVFRELSYRQPDVLIYDFDGSFIRERFARNNPVARAILGIQDNRQYRASSFNYLNYQFTPELSFRTTIGINFNQQKLNELRPSQTVDVLSGRITGRERQRTSYDIQSENYFSYDKKFKGGHSFTGLLGYSVQKWHQENSTLTANAFNNDYIQTFNNVAEFDVSNTGTESFENSLVSYYARVTYDYARKYLFGATFRRDASSRFGPNNKWGDFPSASVGWRVSNEKFLKNLNLGFLSEFKLRASYAITGNERIDDYLTQALYGSNNYYNSINGFAPFQLGNPDLKWEETAQQNYGVDINLFGRRMQIAVDHYIKTTTDLLYERPIPQETGFSTIFANIGSIENRGFDVEVKGSPLRTKDFEWFSSFNISYNKNKVLALADEDGFETGGYLIQAGESLGNMYGFKNQGIYRYNESNAYTESGVRLTANFDENDNFKDYTLNGQLYTGVIKQQTFGGGADGVVLKGGDIIWEDQNGDFVIDATNDRTIIGNGLAEFVGGWNNNFSYRDISLSFLFNFSFGNDIYRGYDHTRNKASNSVYTPGPDRIEDAWVKQGDITRFPSLESSRIQNRTGFDSDYVSKGDFIRLQTIRLNYNFPKKVLEKVKIFNDLSLSVVANDVLTFTNYEGYNPELGNRGNPLEPGWDNLRYPNKTSIIFSLNAQF</sequence>